<dbReference type="InterPro" id="IPR036291">
    <property type="entry name" value="NAD(P)-bd_dom_sf"/>
</dbReference>
<evidence type="ECO:0000256" key="3">
    <source>
        <dbReference type="ARBA" id="ARBA00023002"/>
    </source>
</evidence>
<dbReference type="PRINTS" id="PR00081">
    <property type="entry name" value="GDHRDH"/>
</dbReference>
<dbReference type="InterPro" id="IPR002347">
    <property type="entry name" value="SDR_fam"/>
</dbReference>
<dbReference type="SUPFAM" id="SSF51735">
    <property type="entry name" value="NAD(P)-binding Rossmann-fold domains"/>
    <property type="match status" value="1"/>
</dbReference>
<keyword evidence="3" id="KW-0560">Oxidoreductase</keyword>
<dbReference type="Proteomes" id="UP000053831">
    <property type="component" value="Unassembled WGS sequence"/>
</dbReference>
<dbReference type="Gene3D" id="3.40.50.720">
    <property type="entry name" value="NAD(P)-binding Rossmann-like Domain"/>
    <property type="match status" value="1"/>
</dbReference>
<dbReference type="PANTHER" id="PTHR48107">
    <property type="entry name" value="NADPH-DEPENDENT ALDEHYDE REDUCTASE-LIKE PROTEIN, CHLOROPLASTIC-RELATED"/>
    <property type="match status" value="1"/>
</dbReference>
<dbReference type="PROSITE" id="PS00061">
    <property type="entry name" value="ADH_SHORT"/>
    <property type="match status" value="1"/>
</dbReference>
<comment type="caution">
    <text evidence="4">The sequence shown here is derived from an EMBL/GenBank/DDBJ whole genome shotgun (WGS) entry which is preliminary data.</text>
</comment>
<accession>A0A0M8MUS2</accession>
<gene>
    <name evidence="4" type="ORF">ESCO_005870</name>
</gene>
<dbReference type="AlphaFoldDB" id="A0A0M8MUS2"/>
<dbReference type="OrthoDB" id="47007at2759"/>
<sequence length="247" mass="26130">MSLQDRVVVITGASKGIGRACAERLSKEGARIVLNYNSDSAAADAAVEALGGPERNVAVQADASTMAGVDAIVAAAVAKFGRIDAIMPNAGLMLMRDVESTSEDDFDKMFNINVKCPYFLVQKAIPHMPRGSKVIFVSTGICHASTVTPDYTLYAATKGAIEQMTRTMGRGLAAKGITVNAIGPGPTGTELFYRGKPDFVVEAIKKMNPFNKIGEPEDIANSVYFLCSQDSSWINGQVLLANGGSMV</sequence>
<keyword evidence="5" id="KW-1185">Reference proteome</keyword>
<organism evidence="4 5">
    <name type="scientific">Escovopsis weberi</name>
    <dbReference type="NCBI Taxonomy" id="150374"/>
    <lineage>
        <taxon>Eukaryota</taxon>
        <taxon>Fungi</taxon>
        <taxon>Dikarya</taxon>
        <taxon>Ascomycota</taxon>
        <taxon>Pezizomycotina</taxon>
        <taxon>Sordariomycetes</taxon>
        <taxon>Hypocreomycetidae</taxon>
        <taxon>Hypocreales</taxon>
        <taxon>Hypocreaceae</taxon>
        <taxon>Escovopsis</taxon>
    </lineage>
</organism>
<dbReference type="InterPro" id="IPR020904">
    <property type="entry name" value="Sc_DH/Rdtase_CS"/>
</dbReference>
<reference evidence="4 5" key="1">
    <citation type="submission" date="2015-07" db="EMBL/GenBank/DDBJ databases">
        <title>The genome of the fungus Escovopsis weberi, a specialized disease agent of ant agriculture.</title>
        <authorList>
            <person name="de Man T.J."/>
            <person name="Stajich J.E."/>
            <person name="Kubicek C.P."/>
            <person name="Chenthamara K."/>
            <person name="Atanasova L."/>
            <person name="Druzhinina I.S."/>
            <person name="Birnbaum S."/>
            <person name="Barribeau S.M."/>
            <person name="Teiling C."/>
            <person name="Suen G."/>
            <person name="Currie C."/>
            <person name="Gerardo N.M."/>
        </authorList>
    </citation>
    <scope>NUCLEOTIDE SEQUENCE [LARGE SCALE GENOMIC DNA]</scope>
</reference>
<comment type="similarity">
    <text evidence="1">Belongs to the short-chain dehydrogenases/reductases (SDR) family.</text>
</comment>
<name>A0A0M8MUS2_ESCWE</name>
<evidence type="ECO:0000313" key="4">
    <source>
        <dbReference type="EMBL" id="KOS17207.1"/>
    </source>
</evidence>
<keyword evidence="2" id="KW-0521">NADP</keyword>
<dbReference type="Pfam" id="PF13561">
    <property type="entry name" value="adh_short_C2"/>
    <property type="match status" value="1"/>
</dbReference>
<evidence type="ECO:0000313" key="5">
    <source>
        <dbReference type="Proteomes" id="UP000053831"/>
    </source>
</evidence>
<dbReference type="EMBL" id="LGSR01000028">
    <property type="protein sequence ID" value="KOS17207.1"/>
    <property type="molecule type" value="Genomic_DNA"/>
</dbReference>
<dbReference type="GO" id="GO:0016614">
    <property type="term" value="F:oxidoreductase activity, acting on CH-OH group of donors"/>
    <property type="evidence" value="ECO:0007669"/>
    <property type="project" value="UniProtKB-ARBA"/>
</dbReference>
<protein>
    <submittedName>
        <fullName evidence="4">Putative oxidoreductase</fullName>
    </submittedName>
</protein>
<dbReference type="PANTHER" id="PTHR48107:SF7">
    <property type="entry name" value="RE15974P"/>
    <property type="match status" value="1"/>
</dbReference>
<proteinExistence type="inferred from homology"/>
<evidence type="ECO:0000256" key="2">
    <source>
        <dbReference type="ARBA" id="ARBA00022857"/>
    </source>
</evidence>
<dbReference type="STRING" id="150374.A0A0M8MUS2"/>
<evidence type="ECO:0000256" key="1">
    <source>
        <dbReference type="ARBA" id="ARBA00006484"/>
    </source>
</evidence>
<dbReference type="FunFam" id="3.40.50.720:FF:000084">
    <property type="entry name" value="Short-chain dehydrogenase reductase"/>
    <property type="match status" value="1"/>
</dbReference>